<name>A0ACC2PD00_9HYME</name>
<proteinExistence type="predicted"/>
<dbReference type="Proteomes" id="UP001239111">
    <property type="component" value="Chromosome 2"/>
</dbReference>
<protein>
    <submittedName>
        <fullName evidence="1">Uncharacterized protein</fullName>
    </submittedName>
</protein>
<keyword evidence="2" id="KW-1185">Reference proteome</keyword>
<evidence type="ECO:0000313" key="2">
    <source>
        <dbReference type="Proteomes" id="UP001239111"/>
    </source>
</evidence>
<gene>
    <name evidence="1" type="ORF">QAD02_016745</name>
</gene>
<dbReference type="EMBL" id="CM056742">
    <property type="protein sequence ID" value="KAJ8680958.1"/>
    <property type="molecule type" value="Genomic_DNA"/>
</dbReference>
<reference evidence="1" key="1">
    <citation type="submission" date="2023-04" db="EMBL/GenBank/DDBJ databases">
        <title>A chromosome-level genome assembly of the parasitoid wasp Eretmocerus hayati.</title>
        <authorList>
            <person name="Zhong Y."/>
            <person name="Liu S."/>
            <person name="Liu Y."/>
        </authorList>
    </citation>
    <scope>NUCLEOTIDE SEQUENCE</scope>
    <source>
        <strain evidence="1">ZJU_SS_LIU_2023</strain>
    </source>
</reference>
<accession>A0ACC2PD00</accession>
<organism evidence="1 2">
    <name type="scientific">Eretmocerus hayati</name>
    <dbReference type="NCBI Taxonomy" id="131215"/>
    <lineage>
        <taxon>Eukaryota</taxon>
        <taxon>Metazoa</taxon>
        <taxon>Ecdysozoa</taxon>
        <taxon>Arthropoda</taxon>
        <taxon>Hexapoda</taxon>
        <taxon>Insecta</taxon>
        <taxon>Pterygota</taxon>
        <taxon>Neoptera</taxon>
        <taxon>Endopterygota</taxon>
        <taxon>Hymenoptera</taxon>
        <taxon>Apocrita</taxon>
        <taxon>Proctotrupomorpha</taxon>
        <taxon>Chalcidoidea</taxon>
        <taxon>Aphelinidae</taxon>
        <taxon>Aphelininae</taxon>
        <taxon>Eretmocerus</taxon>
    </lineage>
</organism>
<sequence length="150" mass="17538">MLFNYFILAMELSQSVMRYKAVISVWISISNFDQAFDLNMTRRRLKVAELRSPMHDEFKFYLRTILFVSVLGWGVVSWTGITFYHDTLLGNLSYMLPYYGTYIAVLQFCGLALLLGQRFKFLNESILASTRRGIFTHKDLLNIKVTMNHL</sequence>
<comment type="caution">
    <text evidence="1">The sequence shown here is derived from an EMBL/GenBank/DDBJ whole genome shotgun (WGS) entry which is preliminary data.</text>
</comment>
<evidence type="ECO:0000313" key="1">
    <source>
        <dbReference type="EMBL" id="KAJ8680958.1"/>
    </source>
</evidence>